<dbReference type="EMBL" id="KV417643">
    <property type="protein sequence ID" value="KZP12696.1"/>
    <property type="molecule type" value="Genomic_DNA"/>
</dbReference>
<accession>A0A166BJ75</accession>
<evidence type="ECO:0000313" key="4">
    <source>
        <dbReference type="Proteomes" id="UP000076532"/>
    </source>
</evidence>
<feature type="chain" id="PRO_5007871223" evidence="1">
    <location>
        <begin position="19"/>
        <end position="175"/>
    </location>
</feature>
<keyword evidence="1" id="KW-0732">Signal</keyword>
<dbReference type="InterPro" id="IPR000772">
    <property type="entry name" value="Ricin_B_lectin"/>
</dbReference>
<feature type="signal peptide" evidence="1">
    <location>
        <begin position="1"/>
        <end position="18"/>
    </location>
</feature>
<name>A0A166BJ75_9AGAM</name>
<reference evidence="3 4" key="1">
    <citation type="journal article" date="2016" name="Mol. Biol. Evol.">
        <title>Comparative Genomics of Early-Diverging Mushroom-Forming Fungi Provides Insights into the Origins of Lignocellulose Decay Capabilities.</title>
        <authorList>
            <person name="Nagy L.G."/>
            <person name="Riley R."/>
            <person name="Tritt A."/>
            <person name="Adam C."/>
            <person name="Daum C."/>
            <person name="Floudas D."/>
            <person name="Sun H."/>
            <person name="Yadav J.S."/>
            <person name="Pangilinan J."/>
            <person name="Larsson K.H."/>
            <person name="Matsuura K."/>
            <person name="Barry K."/>
            <person name="Labutti K."/>
            <person name="Kuo R."/>
            <person name="Ohm R.A."/>
            <person name="Bhattacharya S.S."/>
            <person name="Shirouzu T."/>
            <person name="Yoshinaga Y."/>
            <person name="Martin F.M."/>
            <person name="Grigoriev I.V."/>
            <person name="Hibbett D.S."/>
        </authorList>
    </citation>
    <scope>NUCLEOTIDE SEQUENCE [LARGE SCALE GENOMIC DNA]</scope>
    <source>
        <strain evidence="3 4">CBS 109695</strain>
    </source>
</reference>
<gene>
    <name evidence="3" type="ORF">FIBSPDRAFT_936752</name>
</gene>
<dbReference type="Gene3D" id="2.80.10.50">
    <property type="match status" value="1"/>
</dbReference>
<dbReference type="InterPro" id="IPR035992">
    <property type="entry name" value="Ricin_B-like_lectins"/>
</dbReference>
<dbReference type="SUPFAM" id="SSF50370">
    <property type="entry name" value="Ricin B-like lectins"/>
    <property type="match status" value="1"/>
</dbReference>
<evidence type="ECO:0000313" key="3">
    <source>
        <dbReference type="EMBL" id="KZP12696.1"/>
    </source>
</evidence>
<dbReference type="CDD" id="cd23422">
    <property type="entry name" value="beta-trefoil_Ricin_MPL_CNL"/>
    <property type="match status" value="1"/>
</dbReference>
<feature type="domain" description="Ricin B lectin" evidence="2">
    <location>
        <begin position="68"/>
        <end position="153"/>
    </location>
</feature>
<protein>
    <submittedName>
        <fullName evidence="3">Carbohydrate-binding module family 13 protein</fullName>
    </submittedName>
</protein>
<keyword evidence="4" id="KW-1185">Reference proteome</keyword>
<dbReference type="Pfam" id="PF14200">
    <property type="entry name" value="RicinB_lectin_2"/>
    <property type="match status" value="1"/>
</dbReference>
<dbReference type="AlphaFoldDB" id="A0A166BJ75"/>
<dbReference type="OrthoDB" id="2131701at2759"/>
<evidence type="ECO:0000259" key="2">
    <source>
        <dbReference type="Pfam" id="PF14200"/>
    </source>
</evidence>
<sequence length="175" mass="19048">MKFTSIIVSLLAIPAAIAAILPRNLVSRADITPNKTYTITNGFATGIVVDLSGGDNKSIIGYPPNGGPNQQWVFAKSKGAWTIKSAALDLYIAPNTTTPGNYSALQAVSAPFLWDIWHDEVNNGAYRFFVNNTALNWDLTGYGNSTPGNTVQLFQKYTPGWTWQTWTVTSVLSML</sequence>
<organism evidence="3 4">
    <name type="scientific">Athelia psychrophila</name>
    <dbReference type="NCBI Taxonomy" id="1759441"/>
    <lineage>
        <taxon>Eukaryota</taxon>
        <taxon>Fungi</taxon>
        <taxon>Dikarya</taxon>
        <taxon>Basidiomycota</taxon>
        <taxon>Agaricomycotina</taxon>
        <taxon>Agaricomycetes</taxon>
        <taxon>Agaricomycetidae</taxon>
        <taxon>Atheliales</taxon>
        <taxon>Atheliaceae</taxon>
        <taxon>Athelia</taxon>
    </lineage>
</organism>
<dbReference type="Proteomes" id="UP000076532">
    <property type="component" value="Unassembled WGS sequence"/>
</dbReference>
<proteinExistence type="predicted"/>
<evidence type="ECO:0000256" key="1">
    <source>
        <dbReference type="SAM" id="SignalP"/>
    </source>
</evidence>